<keyword evidence="2" id="KW-1185">Reference proteome</keyword>
<evidence type="ECO:0000313" key="2">
    <source>
        <dbReference type="Proteomes" id="UP000636264"/>
    </source>
</evidence>
<accession>A0A916VZV6</accession>
<gene>
    <name evidence="1" type="ORF">GCM10011385_07430</name>
</gene>
<organism evidence="1 2">
    <name type="scientific">Nitratireductor aestuarii</name>
    <dbReference type="NCBI Taxonomy" id="1735103"/>
    <lineage>
        <taxon>Bacteria</taxon>
        <taxon>Pseudomonadati</taxon>
        <taxon>Pseudomonadota</taxon>
        <taxon>Alphaproteobacteria</taxon>
        <taxon>Hyphomicrobiales</taxon>
        <taxon>Phyllobacteriaceae</taxon>
        <taxon>Nitratireductor</taxon>
    </lineage>
</organism>
<protein>
    <submittedName>
        <fullName evidence="1">Uncharacterized protein</fullName>
    </submittedName>
</protein>
<reference evidence="1" key="2">
    <citation type="submission" date="2020-09" db="EMBL/GenBank/DDBJ databases">
        <authorList>
            <person name="Sun Q."/>
            <person name="Zhou Y."/>
        </authorList>
    </citation>
    <scope>NUCLEOTIDE SEQUENCE</scope>
    <source>
        <strain evidence="1">CGMCC 1.15320</strain>
    </source>
</reference>
<evidence type="ECO:0000313" key="1">
    <source>
        <dbReference type="EMBL" id="GGA56442.1"/>
    </source>
</evidence>
<proteinExistence type="predicted"/>
<dbReference type="AlphaFoldDB" id="A0A916VZV6"/>
<dbReference type="EMBL" id="BMIF01000002">
    <property type="protein sequence ID" value="GGA56442.1"/>
    <property type="molecule type" value="Genomic_DNA"/>
</dbReference>
<sequence length="109" mass="11906">MVPEAPKLIIDRTLDVLKVSKEGTRAALADQIGLGTVGVCLEANDLAETAQVPNDVSGLVGLCEQSNVVEPLSLGKVYNLTEVKPIIEPYIIFHDQDPWMRTMMEEIAE</sequence>
<dbReference type="Proteomes" id="UP000636264">
    <property type="component" value="Unassembled WGS sequence"/>
</dbReference>
<name>A0A916VZV6_9HYPH</name>
<reference evidence="1" key="1">
    <citation type="journal article" date="2014" name="Int. J. Syst. Evol. Microbiol.">
        <title>Complete genome sequence of Corynebacterium casei LMG S-19264T (=DSM 44701T), isolated from a smear-ripened cheese.</title>
        <authorList>
            <consortium name="US DOE Joint Genome Institute (JGI-PGF)"/>
            <person name="Walter F."/>
            <person name="Albersmeier A."/>
            <person name="Kalinowski J."/>
            <person name="Ruckert C."/>
        </authorList>
    </citation>
    <scope>NUCLEOTIDE SEQUENCE</scope>
    <source>
        <strain evidence="1">CGMCC 1.15320</strain>
    </source>
</reference>
<comment type="caution">
    <text evidence="1">The sequence shown here is derived from an EMBL/GenBank/DDBJ whole genome shotgun (WGS) entry which is preliminary data.</text>
</comment>